<protein>
    <recommendedName>
        <fullName evidence="2">Glycerophosphoryl diester phosphodiesterase membrane domain-containing protein</fullName>
    </recommendedName>
</protein>
<organism evidence="3">
    <name type="scientific">Caldithrix abyssi</name>
    <dbReference type="NCBI Taxonomy" id="187145"/>
    <lineage>
        <taxon>Bacteria</taxon>
        <taxon>Pseudomonadati</taxon>
        <taxon>Calditrichota</taxon>
        <taxon>Calditrichia</taxon>
        <taxon>Calditrichales</taxon>
        <taxon>Calditrichaceae</taxon>
        <taxon>Caldithrix</taxon>
    </lineage>
</organism>
<reference evidence="3" key="1">
    <citation type="journal article" date="2020" name="mSystems">
        <title>Genome- and Community-Level Interaction Insights into Carbon Utilization and Element Cycling Functions of Hydrothermarchaeota in Hydrothermal Sediment.</title>
        <authorList>
            <person name="Zhou Z."/>
            <person name="Liu Y."/>
            <person name="Xu W."/>
            <person name="Pan J."/>
            <person name="Luo Z.H."/>
            <person name="Li M."/>
        </authorList>
    </citation>
    <scope>NUCLEOTIDE SEQUENCE [LARGE SCALE GENOMIC DNA]</scope>
    <source>
        <strain evidence="3">HyVt-456</strain>
    </source>
</reference>
<dbReference type="InterPro" id="IPR018476">
    <property type="entry name" value="GlyceroP-diester-Pdiesterase_M"/>
</dbReference>
<sequence length="310" mass="35089">MFIIILFNFTNAIRGGFMNQTSEDFKTQKVNLHQTRSISETINTSFTFFRSEFVPLGKNLIYVAGPLIILSALLNYFFFNDVFGSIMADPSGGTTGLEAIFSSQYFLLMLTQILVTTVIGLIVNFYILDYMEGSGPTSVARMWQLILNKAPLYFGYMIVLFILIMLGFMFFLLPGIYLSIALILFLPAAVQENLPFGKALKRSLYLTKNYWWFTLGLILLTGIIIYIIYMIFEIPFMALGVGLGFSSGFQVTPDDIGSFYGIYVAFAQLLMLVYSFLFVVETVHFYSQREKKEARGLGEQIAELDHPSAE</sequence>
<feature type="transmembrane region" description="Helical" evidence="1">
    <location>
        <begin position="260"/>
        <end position="286"/>
    </location>
</feature>
<feature type="domain" description="Glycerophosphoryl diester phosphodiesterase membrane" evidence="2">
    <location>
        <begin position="162"/>
        <end position="288"/>
    </location>
</feature>
<evidence type="ECO:0000256" key="1">
    <source>
        <dbReference type="SAM" id="Phobius"/>
    </source>
</evidence>
<dbReference type="EMBL" id="DRLD01000225">
    <property type="protein sequence ID" value="HED10666.1"/>
    <property type="molecule type" value="Genomic_DNA"/>
</dbReference>
<keyword evidence="1" id="KW-1133">Transmembrane helix</keyword>
<proteinExistence type="predicted"/>
<feature type="transmembrane region" description="Helical" evidence="1">
    <location>
        <begin position="176"/>
        <end position="197"/>
    </location>
</feature>
<keyword evidence="1" id="KW-0812">Transmembrane</keyword>
<feature type="transmembrane region" description="Helical" evidence="1">
    <location>
        <begin position="105"/>
        <end position="129"/>
    </location>
</feature>
<name>A0A7V1PV72_CALAY</name>
<dbReference type="AlphaFoldDB" id="A0A7V1PV72"/>
<dbReference type="Pfam" id="PF10110">
    <property type="entry name" value="GPDPase_memb"/>
    <property type="match status" value="1"/>
</dbReference>
<feature type="transmembrane region" description="Helical" evidence="1">
    <location>
        <begin position="209"/>
        <end position="232"/>
    </location>
</feature>
<feature type="transmembrane region" description="Helical" evidence="1">
    <location>
        <begin position="150"/>
        <end position="170"/>
    </location>
</feature>
<feature type="transmembrane region" description="Helical" evidence="1">
    <location>
        <begin position="60"/>
        <end position="79"/>
    </location>
</feature>
<dbReference type="Proteomes" id="UP000886005">
    <property type="component" value="Unassembled WGS sequence"/>
</dbReference>
<evidence type="ECO:0000313" key="3">
    <source>
        <dbReference type="EMBL" id="HED10666.1"/>
    </source>
</evidence>
<gene>
    <name evidence="3" type="ORF">ENJ10_08250</name>
</gene>
<keyword evidence="1" id="KW-0472">Membrane</keyword>
<comment type="caution">
    <text evidence="3">The sequence shown here is derived from an EMBL/GenBank/DDBJ whole genome shotgun (WGS) entry which is preliminary data.</text>
</comment>
<accession>A0A7V1PV72</accession>
<evidence type="ECO:0000259" key="2">
    <source>
        <dbReference type="Pfam" id="PF10110"/>
    </source>
</evidence>